<name>A0A2U1KIU4_ARTAN</name>
<dbReference type="EMBL" id="PKPP01017829">
    <property type="protein sequence ID" value="PWA36675.1"/>
    <property type="molecule type" value="Genomic_DNA"/>
</dbReference>
<comment type="caution">
    <text evidence="7">The sequence shown here is derived from an EMBL/GenBank/DDBJ whole genome shotgun (WGS) entry which is preliminary data.</text>
</comment>
<dbReference type="STRING" id="35608.A0A2U1KIU4"/>
<dbReference type="Gene3D" id="4.10.280.10">
    <property type="entry name" value="Helix-loop-helix DNA-binding domain"/>
    <property type="match status" value="1"/>
</dbReference>
<dbReference type="GO" id="GO:0090575">
    <property type="term" value="C:RNA polymerase II transcription regulator complex"/>
    <property type="evidence" value="ECO:0007669"/>
    <property type="project" value="TreeGrafter"/>
</dbReference>
<keyword evidence="5" id="KW-0175">Coiled coil</keyword>
<evidence type="ECO:0000256" key="4">
    <source>
        <dbReference type="ARBA" id="ARBA00023242"/>
    </source>
</evidence>
<organism evidence="7 8">
    <name type="scientific">Artemisia annua</name>
    <name type="common">Sweet wormwood</name>
    <dbReference type="NCBI Taxonomy" id="35608"/>
    <lineage>
        <taxon>Eukaryota</taxon>
        <taxon>Viridiplantae</taxon>
        <taxon>Streptophyta</taxon>
        <taxon>Embryophyta</taxon>
        <taxon>Tracheophyta</taxon>
        <taxon>Spermatophyta</taxon>
        <taxon>Magnoliopsida</taxon>
        <taxon>eudicotyledons</taxon>
        <taxon>Gunneridae</taxon>
        <taxon>Pentapetalae</taxon>
        <taxon>asterids</taxon>
        <taxon>campanulids</taxon>
        <taxon>Asterales</taxon>
        <taxon>Asteraceae</taxon>
        <taxon>Asteroideae</taxon>
        <taxon>Anthemideae</taxon>
        <taxon>Artemisiinae</taxon>
        <taxon>Artemisia</taxon>
    </lineage>
</organism>
<keyword evidence="8" id="KW-1185">Reference proteome</keyword>
<keyword evidence="4" id="KW-0539">Nucleus</keyword>
<evidence type="ECO:0000313" key="7">
    <source>
        <dbReference type="EMBL" id="PWA36675.1"/>
    </source>
</evidence>
<dbReference type="InterPro" id="IPR015660">
    <property type="entry name" value="MASH1/Ascl1a-like"/>
</dbReference>
<keyword evidence="2" id="KW-0805">Transcription regulation</keyword>
<dbReference type="PANTHER" id="PTHR13935">
    <property type="entry name" value="ACHAETE-SCUTE TRANSCRIPTION FACTOR-RELATED"/>
    <property type="match status" value="1"/>
</dbReference>
<feature type="coiled-coil region" evidence="5">
    <location>
        <begin position="51"/>
        <end position="78"/>
    </location>
</feature>
<evidence type="ECO:0000256" key="3">
    <source>
        <dbReference type="ARBA" id="ARBA00023163"/>
    </source>
</evidence>
<protein>
    <submittedName>
        <fullName evidence="7">Basic helix-loop-helix (BHLH) DNA-binding superfamily protein</fullName>
    </submittedName>
</protein>
<sequence length="167" mass="19103">MEGNPSSSCSRVDRRTIEKNRRIHMKALYSKLHSLVAHDSSREMTSLPDQLHEAANYIKKLQIKLEKMNEEKNNLMGIKKLEINNNHKIKCLNMMVGQARAPQIEVRETGSSLEAVLITGVDFQFLFSETIRVIHEEGFDVVNAGFSILNDTVFHTIHAQNSTRFHN</sequence>
<dbReference type="Proteomes" id="UP000245207">
    <property type="component" value="Unassembled WGS sequence"/>
</dbReference>
<evidence type="ECO:0000259" key="6">
    <source>
        <dbReference type="PROSITE" id="PS50888"/>
    </source>
</evidence>
<dbReference type="AlphaFoldDB" id="A0A2U1KIU4"/>
<evidence type="ECO:0000256" key="1">
    <source>
        <dbReference type="ARBA" id="ARBA00004123"/>
    </source>
</evidence>
<dbReference type="GO" id="GO:0000977">
    <property type="term" value="F:RNA polymerase II transcription regulatory region sequence-specific DNA binding"/>
    <property type="evidence" value="ECO:0007669"/>
    <property type="project" value="TreeGrafter"/>
</dbReference>
<comment type="subcellular location">
    <subcellularLocation>
        <location evidence="1">Nucleus</location>
    </subcellularLocation>
</comment>
<dbReference type="SUPFAM" id="SSF47459">
    <property type="entry name" value="HLH, helix-loop-helix DNA-binding domain"/>
    <property type="match status" value="1"/>
</dbReference>
<dbReference type="GO" id="GO:0000981">
    <property type="term" value="F:DNA-binding transcription factor activity, RNA polymerase II-specific"/>
    <property type="evidence" value="ECO:0007669"/>
    <property type="project" value="TreeGrafter"/>
</dbReference>
<gene>
    <name evidence="7" type="ORF">CTI12_AA597570</name>
</gene>
<evidence type="ECO:0000256" key="5">
    <source>
        <dbReference type="SAM" id="Coils"/>
    </source>
</evidence>
<feature type="domain" description="BHLH" evidence="6">
    <location>
        <begin position="9"/>
        <end position="61"/>
    </location>
</feature>
<evidence type="ECO:0000313" key="8">
    <source>
        <dbReference type="Proteomes" id="UP000245207"/>
    </source>
</evidence>
<keyword evidence="3" id="KW-0804">Transcription</keyword>
<dbReference type="PROSITE" id="PS50888">
    <property type="entry name" value="BHLH"/>
    <property type="match status" value="1"/>
</dbReference>
<dbReference type="InterPro" id="IPR011598">
    <property type="entry name" value="bHLH_dom"/>
</dbReference>
<reference evidence="7 8" key="1">
    <citation type="journal article" date="2018" name="Mol. Plant">
        <title>The genome of Artemisia annua provides insight into the evolution of Asteraceae family and artemisinin biosynthesis.</title>
        <authorList>
            <person name="Shen Q."/>
            <person name="Zhang L."/>
            <person name="Liao Z."/>
            <person name="Wang S."/>
            <person name="Yan T."/>
            <person name="Shi P."/>
            <person name="Liu M."/>
            <person name="Fu X."/>
            <person name="Pan Q."/>
            <person name="Wang Y."/>
            <person name="Lv Z."/>
            <person name="Lu X."/>
            <person name="Zhang F."/>
            <person name="Jiang W."/>
            <person name="Ma Y."/>
            <person name="Chen M."/>
            <person name="Hao X."/>
            <person name="Li L."/>
            <person name="Tang Y."/>
            <person name="Lv G."/>
            <person name="Zhou Y."/>
            <person name="Sun X."/>
            <person name="Brodelius P.E."/>
            <person name="Rose J.K.C."/>
            <person name="Tang K."/>
        </authorList>
    </citation>
    <scope>NUCLEOTIDE SEQUENCE [LARGE SCALE GENOMIC DNA]</scope>
    <source>
        <strain evidence="8">cv. Huhao1</strain>
        <tissue evidence="7">Leaf</tissue>
    </source>
</reference>
<dbReference type="GO" id="GO:0046983">
    <property type="term" value="F:protein dimerization activity"/>
    <property type="evidence" value="ECO:0007669"/>
    <property type="project" value="InterPro"/>
</dbReference>
<dbReference type="PANTHER" id="PTHR13935:SF90">
    <property type="entry name" value="TRANSCRIPTION FACTOR BHLH162"/>
    <property type="match status" value="1"/>
</dbReference>
<dbReference type="InterPro" id="IPR036638">
    <property type="entry name" value="HLH_DNA-bd_sf"/>
</dbReference>
<keyword evidence="7" id="KW-0238">DNA-binding</keyword>
<dbReference type="Pfam" id="PF00010">
    <property type="entry name" value="HLH"/>
    <property type="match status" value="1"/>
</dbReference>
<accession>A0A2U1KIU4</accession>
<evidence type="ECO:0000256" key="2">
    <source>
        <dbReference type="ARBA" id="ARBA00023015"/>
    </source>
</evidence>
<dbReference type="OrthoDB" id="752507at2759"/>
<proteinExistence type="predicted"/>